<dbReference type="STRING" id="1702214.AL399_00230"/>
<dbReference type="PANTHER" id="PTHR35804:SF1">
    <property type="entry name" value="LYSINE EXPORTER LYSO"/>
    <property type="match status" value="1"/>
</dbReference>
<comment type="caution">
    <text evidence="2">The sequence shown here is derived from an EMBL/GenBank/DDBJ whole genome shotgun (WGS) entry which is preliminary data.</text>
</comment>
<accession>A0A0Q4BAP2</accession>
<keyword evidence="1" id="KW-0812">Transmembrane</keyword>
<dbReference type="GO" id="GO:0015661">
    <property type="term" value="F:L-lysine efflux transmembrane transporter activity"/>
    <property type="evidence" value="ECO:0007669"/>
    <property type="project" value="InterPro"/>
</dbReference>
<feature type="transmembrane region" description="Helical" evidence="1">
    <location>
        <begin position="38"/>
        <end position="61"/>
    </location>
</feature>
<protein>
    <recommendedName>
        <fullName evidence="5">Lysine exporter LysO family protein</fullName>
    </recommendedName>
</protein>
<evidence type="ECO:0000313" key="4">
    <source>
        <dbReference type="Proteomes" id="UP000054172"/>
    </source>
</evidence>
<dbReference type="PATRIC" id="fig|1702214.3.peg.231"/>
<dbReference type="AlphaFoldDB" id="A0A0Q4BAP2"/>
<evidence type="ECO:0000256" key="1">
    <source>
        <dbReference type="SAM" id="Phobius"/>
    </source>
</evidence>
<dbReference type="Proteomes" id="UP000054172">
    <property type="component" value="Unassembled WGS sequence"/>
</dbReference>
<keyword evidence="4" id="KW-1185">Reference proteome</keyword>
<dbReference type="GO" id="GO:0005886">
    <property type="term" value="C:plasma membrane"/>
    <property type="evidence" value="ECO:0007669"/>
    <property type="project" value="TreeGrafter"/>
</dbReference>
<organism evidence="2 4">
    <name type="scientific">Candidatus [Bacteroides] periocalifornicus</name>
    <dbReference type="NCBI Taxonomy" id="1702214"/>
    <lineage>
        <taxon>Bacteria</taxon>
        <taxon>Pseudomonadati</taxon>
        <taxon>Bacteroidota</taxon>
    </lineage>
</organism>
<feature type="transmembrane region" description="Helical" evidence="1">
    <location>
        <begin position="68"/>
        <end position="86"/>
    </location>
</feature>
<reference evidence="2 4" key="1">
    <citation type="submission" date="2015-08" db="EMBL/GenBank/DDBJ databases">
        <title>Candidatus Bacteriodes Periocalifornicus.</title>
        <authorList>
            <person name="McLean J.S."/>
            <person name="Kelley S."/>
        </authorList>
    </citation>
    <scope>NUCLEOTIDE SEQUENCE [LARGE SCALE GENOMIC DNA]</scope>
    <source>
        <strain evidence="2">12B</strain>
    </source>
</reference>
<feature type="transmembrane region" description="Helical" evidence="1">
    <location>
        <begin position="178"/>
        <end position="202"/>
    </location>
</feature>
<dbReference type="PANTHER" id="PTHR35804">
    <property type="entry name" value="LYSINE EXPORTER LYSO"/>
    <property type="match status" value="1"/>
</dbReference>
<sequence>MKAVWHTLSFLGVFVVGMLLSFFVPLPEWVYNPNITLVALYILMCLVGITVGGEPSTLAAITKMSPRLLLLPVATLVGTFAGALVARLLFPSYLLKELLAVASGFGYYSLSCVIITEKYNATLGAVALLSSISRELMALLLARPFAKIGGNLAPICAAGGTSMDTTLPFIVKATAPEYSVVCIYHGVVITLFVPFGVGLALAM</sequence>
<proteinExistence type="predicted"/>
<dbReference type="EMBL" id="LIIK01000001">
    <property type="protein sequence ID" value="KQM09725.1"/>
    <property type="molecule type" value="Genomic_DNA"/>
</dbReference>
<feature type="transmembrane region" description="Helical" evidence="1">
    <location>
        <begin position="98"/>
        <end position="116"/>
    </location>
</feature>
<gene>
    <name evidence="2" type="ORF">AL399_00230</name>
    <name evidence="3" type="ORF">AL399_00500</name>
</gene>
<keyword evidence="1" id="KW-1133">Transmembrane helix</keyword>
<dbReference type="InterPro" id="IPR005642">
    <property type="entry name" value="LysO"/>
</dbReference>
<name>A0A0Q4BAP2_9BACT</name>
<dbReference type="Pfam" id="PF03956">
    <property type="entry name" value="Lys_export"/>
    <property type="match status" value="1"/>
</dbReference>
<evidence type="ECO:0000313" key="3">
    <source>
        <dbReference type="EMBL" id="KQM09725.1"/>
    </source>
</evidence>
<keyword evidence="1" id="KW-0472">Membrane</keyword>
<feature type="transmembrane region" description="Helical" evidence="1">
    <location>
        <begin position="7"/>
        <end position="26"/>
    </location>
</feature>
<dbReference type="EMBL" id="LIIK01000001">
    <property type="protein sequence ID" value="KQM09687.1"/>
    <property type="molecule type" value="Genomic_DNA"/>
</dbReference>
<evidence type="ECO:0000313" key="2">
    <source>
        <dbReference type="EMBL" id="KQM09687.1"/>
    </source>
</evidence>
<evidence type="ECO:0008006" key="5">
    <source>
        <dbReference type="Google" id="ProtNLM"/>
    </source>
</evidence>